<reference evidence="2 5" key="2">
    <citation type="submission" date="2021-03" db="EMBL/GenBank/DDBJ databases">
        <title>Antimicrobial resistance genes in bacteria isolated from Japanese honey, and their potential for conferring macrolide and lincosamide resistance in the American foulbrood pathogen Paenibacillus larvae.</title>
        <authorList>
            <person name="Okamoto M."/>
            <person name="Kumagai M."/>
            <person name="Kanamori H."/>
            <person name="Takamatsu D."/>
        </authorList>
    </citation>
    <scope>NUCLEOTIDE SEQUENCE [LARGE SCALE GENOMIC DNA]</scope>
    <source>
        <strain evidence="2 5">J6TS1</strain>
    </source>
</reference>
<reference evidence="3 4" key="1">
    <citation type="submission" date="2018-12" db="EMBL/GenBank/DDBJ databases">
        <authorList>
            <person name="Sun L."/>
            <person name="Chen Z."/>
        </authorList>
    </citation>
    <scope>NUCLEOTIDE SEQUENCE [LARGE SCALE GENOMIC DNA]</scope>
    <source>
        <strain evidence="3 4">LMG 29736</strain>
    </source>
</reference>
<accession>A0A429XEN3</accession>
<dbReference type="AlphaFoldDB" id="A0A429XEN3"/>
<dbReference type="EMBL" id="QYTW02000001">
    <property type="protein sequence ID" value="RST61433.1"/>
    <property type="molecule type" value="Genomic_DNA"/>
</dbReference>
<dbReference type="RefSeq" id="WP_120114979.1">
    <property type="nucleotide sequence ID" value="NZ_BORI01000002.1"/>
</dbReference>
<evidence type="ECO:0000256" key="1">
    <source>
        <dbReference type="SAM" id="Phobius"/>
    </source>
</evidence>
<keyword evidence="1" id="KW-0812">Transmembrane</keyword>
<proteinExistence type="predicted"/>
<evidence type="ECO:0000313" key="3">
    <source>
        <dbReference type="EMBL" id="RST61433.1"/>
    </source>
</evidence>
<evidence type="ECO:0000313" key="5">
    <source>
        <dbReference type="Proteomes" id="UP000680670"/>
    </source>
</evidence>
<dbReference type="OrthoDB" id="2453442at2"/>
<name>A0A429XEN3_SIMTE</name>
<gene>
    <name evidence="3" type="ORF">D5F11_000650</name>
    <name evidence="2" type="ORF">J6TS1_22410</name>
</gene>
<dbReference type="EMBL" id="BORJ01000005">
    <property type="protein sequence ID" value="GIN96371.1"/>
    <property type="molecule type" value="Genomic_DNA"/>
</dbReference>
<keyword evidence="5" id="KW-1185">Reference proteome</keyword>
<protein>
    <submittedName>
        <fullName evidence="3">Type II secretion system protein</fullName>
    </submittedName>
</protein>
<feature type="transmembrane region" description="Helical" evidence="1">
    <location>
        <begin position="6"/>
        <end position="30"/>
    </location>
</feature>
<keyword evidence="1" id="KW-1133">Transmembrane helix</keyword>
<dbReference type="Proteomes" id="UP000680670">
    <property type="component" value="Unassembled WGS sequence"/>
</dbReference>
<evidence type="ECO:0000313" key="4">
    <source>
        <dbReference type="Proteomes" id="UP000287296"/>
    </source>
</evidence>
<evidence type="ECO:0000313" key="2">
    <source>
        <dbReference type="EMBL" id="GIN96371.1"/>
    </source>
</evidence>
<comment type="caution">
    <text evidence="3">The sequence shown here is derived from an EMBL/GenBank/DDBJ whole genome shotgun (WGS) entry which is preliminary data.</text>
</comment>
<dbReference type="Proteomes" id="UP000287296">
    <property type="component" value="Unassembled WGS sequence"/>
</dbReference>
<sequence>MLKNEGGFTFLEGIVSLSLILLVTSSFFPLMSNMLARLKDGKIEMTAYRLMYEHVEKHTAVGVIGDARIILHDTVFDLNMEETEKGDWKVCVNYEEKRLCVE</sequence>
<organism evidence="3 4">
    <name type="scientific">Siminovitchia terrae</name>
    <name type="common">Bacillus terrae</name>
    <dbReference type="NCBI Taxonomy" id="1914933"/>
    <lineage>
        <taxon>Bacteria</taxon>
        <taxon>Bacillati</taxon>
        <taxon>Bacillota</taxon>
        <taxon>Bacilli</taxon>
        <taxon>Bacillales</taxon>
        <taxon>Bacillaceae</taxon>
        <taxon>Siminovitchia</taxon>
    </lineage>
</organism>
<keyword evidence="1" id="KW-0472">Membrane</keyword>